<feature type="region of interest" description="Disordered" evidence="1">
    <location>
        <begin position="69"/>
        <end position="103"/>
    </location>
</feature>
<feature type="region of interest" description="Disordered" evidence="1">
    <location>
        <begin position="117"/>
        <end position="171"/>
    </location>
</feature>
<dbReference type="AlphaFoldDB" id="A0AAD7TE71"/>
<evidence type="ECO:0000256" key="1">
    <source>
        <dbReference type="SAM" id="MobiDB-lite"/>
    </source>
</evidence>
<gene>
    <name evidence="2" type="ORF">AAFF_G00006070</name>
</gene>
<accession>A0AAD7TE71</accession>
<keyword evidence="3" id="KW-1185">Reference proteome</keyword>
<protein>
    <submittedName>
        <fullName evidence="2">Uncharacterized protein</fullName>
    </submittedName>
</protein>
<feature type="compositionally biased region" description="Pro residues" evidence="1">
    <location>
        <begin position="162"/>
        <end position="171"/>
    </location>
</feature>
<evidence type="ECO:0000313" key="3">
    <source>
        <dbReference type="Proteomes" id="UP001221898"/>
    </source>
</evidence>
<dbReference type="EMBL" id="JAINUG010000001">
    <property type="protein sequence ID" value="KAJ8419108.1"/>
    <property type="molecule type" value="Genomic_DNA"/>
</dbReference>
<name>A0AAD7TE71_9TELE</name>
<evidence type="ECO:0000313" key="2">
    <source>
        <dbReference type="EMBL" id="KAJ8419108.1"/>
    </source>
</evidence>
<proteinExistence type="predicted"/>
<sequence>MKGTARAASTRGGDALRVARGVRCAAAVSVATAPLAAETLIEPLIKNFTRNPVRSQAQTAYVCLEMCPRPNSRPSPLARPRVTSTTRAKLGARVEPWPKGLKGQLRGPLTVRLALLQLQEKSPRPKATGDAPLSLTRRAHPPQSPSRHPANAPSITSSPCLQPGPRPSQDR</sequence>
<organism evidence="2 3">
    <name type="scientific">Aldrovandia affinis</name>
    <dbReference type="NCBI Taxonomy" id="143900"/>
    <lineage>
        <taxon>Eukaryota</taxon>
        <taxon>Metazoa</taxon>
        <taxon>Chordata</taxon>
        <taxon>Craniata</taxon>
        <taxon>Vertebrata</taxon>
        <taxon>Euteleostomi</taxon>
        <taxon>Actinopterygii</taxon>
        <taxon>Neopterygii</taxon>
        <taxon>Teleostei</taxon>
        <taxon>Notacanthiformes</taxon>
        <taxon>Halosauridae</taxon>
        <taxon>Aldrovandia</taxon>
    </lineage>
</organism>
<reference evidence="2" key="1">
    <citation type="journal article" date="2023" name="Science">
        <title>Genome structures resolve the early diversification of teleost fishes.</title>
        <authorList>
            <person name="Parey E."/>
            <person name="Louis A."/>
            <person name="Montfort J."/>
            <person name="Bouchez O."/>
            <person name="Roques C."/>
            <person name="Iampietro C."/>
            <person name="Lluch J."/>
            <person name="Castinel A."/>
            <person name="Donnadieu C."/>
            <person name="Desvignes T."/>
            <person name="Floi Bucao C."/>
            <person name="Jouanno E."/>
            <person name="Wen M."/>
            <person name="Mejri S."/>
            <person name="Dirks R."/>
            <person name="Jansen H."/>
            <person name="Henkel C."/>
            <person name="Chen W.J."/>
            <person name="Zahm M."/>
            <person name="Cabau C."/>
            <person name="Klopp C."/>
            <person name="Thompson A.W."/>
            <person name="Robinson-Rechavi M."/>
            <person name="Braasch I."/>
            <person name="Lecointre G."/>
            <person name="Bobe J."/>
            <person name="Postlethwait J.H."/>
            <person name="Berthelot C."/>
            <person name="Roest Crollius H."/>
            <person name="Guiguen Y."/>
        </authorList>
    </citation>
    <scope>NUCLEOTIDE SEQUENCE</scope>
    <source>
        <strain evidence="2">NC1722</strain>
    </source>
</reference>
<comment type="caution">
    <text evidence="2">The sequence shown here is derived from an EMBL/GenBank/DDBJ whole genome shotgun (WGS) entry which is preliminary data.</text>
</comment>
<dbReference type="Proteomes" id="UP001221898">
    <property type="component" value="Unassembled WGS sequence"/>
</dbReference>